<sequence>MGVFWGAVIAASYLLAAMGAFGVVRTLWVGLESLALRPTVRALAATVGCFVLAYLFRHTVAGLSPETRESAQVMAYIWLPVLAWMAIAPFLRPRPPKP</sequence>
<feature type="transmembrane region" description="Helical" evidence="1">
    <location>
        <begin position="6"/>
        <end position="28"/>
    </location>
</feature>
<evidence type="ECO:0000313" key="3">
    <source>
        <dbReference type="Proteomes" id="UP000190559"/>
    </source>
</evidence>
<organism evidence="2 3">
    <name type="scientific">Xanthomonas axonopodis pv. melhusii</name>
    <dbReference type="NCBI Taxonomy" id="487834"/>
    <lineage>
        <taxon>Bacteria</taxon>
        <taxon>Pseudomonadati</taxon>
        <taxon>Pseudomonadota</taxon>
        <taxon>Gammaproteobacteria</taxon>
        <taxon>Lysobacterales</taxon>
        <taxon>Lysobacteraceae</taxon>
        <taxon>Xanthomonas</taxon>
    </lineage>
</organism>
<accession>A0A1T1NZS6</accession>
<name>A0A1T1NZS6_9XANT</name>
<protein>
    <submittedName>
        <fullName evidence="2">Uncharacterized protein</fullName>
    </submittedName>
</protein>
<gene>
    <name evidence="2" type="ORF">Xmlh_13060</name>
</gene>
<reference evidence="2 3" key="1">
    <citation type="submission" date="2015-12" db="EMBL/GenBank/DDBJ databases">
        <authorList>
            <person name="Shamseldin A."/>
            <person name="Moawad H."/>
            <person name="Abd El-Rahim W.M."/>
            <person name="Sadowsky M.J."/>
        </authorList>
    </citation>
    <scope>NUCLEOTIDE SEQUENCE [LARGE SCALE GENOMIC DNA]</scope>
    <source>
        <strain evidence="2 3">LMG9050</strain>
    </source>
</reference>
<feature type="transmembrane region" description="Helical" evidence="1">
    <location>
        <begin position="40"/>
        <end position="61"/>
    </location>
</feature>
<dbReference type="Proteomes" id="UP000190559">
    <property type="component" value="Unassembled WGS sequence"/>
</dbReference>
<evidence type="ECO:0000313" key="2">
    <source>
        <dbReference type="EMBL" id="OOW68666.1"/>
    </source>
</evidence>
<keyword evidence="1" id="KW-1133">Transmembrane helix</keyword>
<evidence type="ECO:0000256" key="1">
    <source>
        <dbReference type="SAM" id="Phobius"/>
    </source>
</evidence>
<keyword evidence="1" id="KW-0472">Membrane</keyword>
<feature type="transmembrane region" description="Helical" evidence="1">
    <location>
        <begin position="73"/>
        <end position="91"/>
    </location>
</feature>
<proteinExistence type="predicted"/>
<keyword evidence="1" id="KW-0812">Transmembrane</keyword>
<comment type="caution">
    <text evidence="2">The sequence shown here is derived from an EMBL/GenBank/DDBJ whole genome shotgun (WGS) entry which is preliminary data.</text>
</comment>
<dbReference type="EMBL" id="LOJW01000028">
    <property type="protein sequence ID" value="OOW68666.1"/>
    <property type="molecule type" value="Genomic_DNA"/>
</dbReference>
<dbReference type="AlphaFoldDB" id="A0A1T1NZS6"/>